<comment type="caution">
    <text evidence="1">The sequence shown here is derived from an EMBL/GenBank/DDBJ whole genome shotgun (WGS) entry which is preliminary data.</text>
</comment>
<gene>
    <name evidence="1" type="ORF">LDI01_00900</name>
</gene>
<keyword evidence="2" id="KW-1185">Reference proteome</keyword>
<accession>A0ABQ0X8P0</accession>
<proteinExistence type="predicted"/>
<evidence type="ECO:0000313" key="1">
    <source>
        <dbReference type="EMBL" id="GEP22497.1"/>
    </source>
</evidence>
<organism evidence="1 2">
    <name type="scientific">Lentilactobacillus diolivorans</name>
    <dbReference type="NCBI Taxonomy" id="179838"/>
    <lineage>
        <taxon>Bacteria</taxon>
        <taxon>Bacillati</taxon>
        <taxon>Bacillota</taxon>
        <taxon>Bacilli</taxon>
        <taxon>Lactobacillales</taxon>
        <taxon>Lactobacillaceae</taxon>
        <taxon>Lentilactobacillus</taxon>
    </lineage>
</organism>
<evidence type="ECO:0000313" key="2">
    <source>
        <dbReference type="Proteomes" id="UP000321409"/>
    </source>
</evidence>
<name>A0ABQ0X8P0_9LACO</name>
<protein>
    <recommendedName>
        <fullName evidence="3">Surface layer protein A domain-containing protein</fullName>
    </recommendedName>
</protein>
<dbReference type="Proteomes" id="UP000321409">
    <property type="component" value="Unassembled WGS sequence"/>
</dbReference>
<reference evidence="1 2" key="1">
    <citation type="submission" date="2019-07" db="EMBL/GenBank/DDBJ databases">
        <title>Whole genome shotgun sequence of Lactobacillus diolivorans NBRC 107869.</title>
        <authorList>
            <person name="Hosoyama A."/>
            <person name="Uohara A."/>
            <person name="Ohji S."/>
            <person name="Ichikawa N."/>
        </authorList>
    </citation>
    <scope>NUCLEOTIDE SEQUENCE [LARGE SCALE GENOMIC DNA]</scope>
    <source>
        <strain evidence="1 2">NBRC 107869</strain>
    </source>
</reference>
<dbReference type="RefSeq" id="WP_057863911.1">
    <property type="nucleotide sequence ID" value="NZ_BKAB01000001.1"/>
</dbReference>
<dbReference type="EMBL" id="BKAB01000001">
    <property type="protein sequence ID" value="GEP22497.1"/>
    <property type="molecule type" value="Genomic_DNA"/>
</dbReference>
<evidence type="ECO:0008006" key="3">
    <source>
        <dbReference type="Google" id="ProtNLM"/>
    </source>
</evidence>
<sequence>MKKYLLEGTLLITMILGSSLFTQSEASASHAYSTMPISFRKTWYHYEGHSNYSKLVFSKHRMSYTEKIEGHIVHSSNKVKVYKLSNGWWQVYGANQTAGAGNNYKVAYSTVGGKKRLTMFNYYGYQKNEIGHYYTSKVAHY</sequence>